<dbReference type="Proteomes" id="UP000030758">
    <property type="component" value="Unassembled WGS sequence"/>
</dbReference>
<accession>A0A085N208</accession>
<dbReference type="AlphaFoldDB" id="A0A085N208"/>
<reference evidence="2 3" key="1">
    <citation type="journal article" date="2014" name="Nat. Genet.">
        <title>Genome and transcriptome of the porcine whipworm Trichuris suis.</title>
        <authorList>
            <person name="Jex A.R."/>
            <person name="Nejsum P."/>
            <person name="Schwarz E.M."/>
            <person name="Hu L."/>
            <person name="Young N.D."/>
            <person name="Hall R.S."/>
            <person name="Korhonen P.K."/>
            <person name="Liao S."/>
            <person name="Thamsborg S."/>
            <person name="Xia J."/>
            <person name="Xu P."/>
            <person name="Wang S."/>
            <person name="Scheerlinck J.P."/>
            <person name="Hofmann A."/>
            <person name="Sternberg P.W."/>
            <person name="Wang J."/>
            <person name="Gasser R.B."/>
        </authorList>
    </citation>
    <scope>NUCLEOTIDE SEQUENCE [LARGE SCALE GENOMIC DNA]</scope>
    <source>
        <strain evidence="2">DCEP-RM93F</strain>
        <strain evidence="1">DCEP-RM93M</strain>
    </source>
</reference>
<evidence type="ECO:0000313" key="1">
    <source>
        <dbReference type="EMBL" id="KFD52608.1"/>
    </source>
</evidence>
<dbReference type="EMBL" id="KL367572">
    <property type="protein sequence ID" value="KFD63504.1"/>
    <property type="molecule type" value="Genomic_DNA"/>
</dbReference>
<dbReference type="EMBL" id="KL363225">
    <property type="protein sequence ID" value="KFD52608.1"/>
    <property type="molecule type" value="Genomic_DNA"/>
</dbReference>
<organism evidence="2">
    <name type="scientific">Trichuris suis</name>
    <name type="common">pig whipworm</name>
    <dbReference type="NCBI Taxonomy" id="68888"/>
    <lineage>
        <taxon>Eukaryota</taxon>
        <taxon>Metazoa</taxon>
        <taxon>Ecdysozoa</taxon>
        <taxon>Nematoda</taxon>
        <taxon>Enoplea</taxon>
        <taxon>Dorylaimia</taxon>
        <taxon>Trichinellida</taxon>
        <taxon>Trichuridae</taxon>
        <taxon>Trichuris</taxon>
    </lineage>
</organism>
<name>A0A085N208_9BILA</name>
<protein>
    <recommendedName>
        <fullName evidence="4">Reverse transcriptase domain-containing protein</fullName>
    </recommendedName>
</protein>
<evidence type="ECO:0000313" key="2">
    <source>
        <dbReference type="EMBL" id="KFD63504.1"/>
    </source>
</evidence>
<keyword evidence="3" id="KW-1185">Reference proteome</keyword>
<dbReference type="Proteomes" id="UP000030764">
    <property type="component" value="Unassembled WGS sequence"/>
</dbReference>
<evidence type="ECO:0008006" key="4">
    <source>
        <dbReference type="Google" id="ProtNLM"/>
    </source>
</evidence>
<gene>
    <name evidence="1" type="ORF">M513_06455</name>
    <name evidence="2" type="ORF">M514_06455</name>
</gene>
<proteinExistence type="predicted"/>
<evidence type="ECO:0000313" key="3">
    <source>
        <dbReference type="Proteomes" id="UP000030764"/>
    </source>
</evidence>
<sequence>MPLCFTPFKLYVDDIFAIVEAGKEELLLECHNSLFPSFISITLEKETRNQLSFLDTLMIIRRPECTSKPRHHYDPLRNDKIKVPSDEKLDVVNKIKFGCNVSYTVETGNTLFHKFKYR</sequence>